<dbReference type="AlphaFoldDB" id="A0A3Q8U2Y8"/>
<protein>
    <submittedName>
        <fullName evidence="1">Uncharacterized protein</fullName>
    </submittedName>
</protein>
<dbReference type="EMBL" id="CP034338">
    <property type="protein sequence ID" value="AZL69448.1"/>
    <property type="molecule type" value="Genomic_DNA"/>
</dbReference>
<evidence type="ECO:0000313" key="2">
    <source>
        <dbReference type="Proteomes" id="UP000268230"/>
    </source>
</evidence>
<dbReference type="Proteomes" id="UP000268230">
    <property type="component" value="Chromosome"/>
</dbReference>
<name>A0A3Q8U2Y8_9PSED</name>
<reference evidence="1 2" key="1">
    <citation type="submission" date="2018-12" db="EMBL/GenBank/DDBJ databases">
        <authorList>
            <person name="Li S."/>
            <person name="Yang R."/>
            <person name="Chen G."/>
            <person name="Zou L."/>
            <person name="Zhang C."/>
            <person name="Chen Y."/>
            <person name="Liu Z."/>
            <person name="Li Y."/>
            <person name="Yan Y."/>
            <person name="Huang M."/>
            <person name="Chen T."/>
        </authorList>
    </citation>
    <scope>NUCLEOTIDE SEQUENCE [LARGE SCALE GENOMIC DNA]</scope>
    <source>
        <strain evidence="1 2">1257</strain>
    </source>
</reference>
<organism evidence="1 2">
    <name type="scientific">Pseudomonas entomophila</name>
    <dbReference type="NCBI Taxonomy" id="312306"/>
    <lineage>
        <taxon>Bacteria</taxon>
        <taxon>Pseudomonadati</taxon>
        <taxon>Pseudomonadota</taxon>
        <taxon>Gammaproteobacteria</taxon>
        <taxon>Pseudomonadales</taxon>
        <taxon>Pseudomonadaceae</taxon>
        <taxon>Pseudomonas</taxon>
    </lineage>
</organism>
<gene>
    <name evidence="1" type="ORF">EJA05_17770</name>
</gene>
<evidence type="ECO:0000313" key="1">
    <source>
        <dbReference type="EMBL" id="AZL69448.1"/>
    </source>
</evidence>
<accession>A0A3Q8U2Y8</accession>
<dbReference type="KEGG" id="pory:EJA05_17770"/>
<proteinExistence type="predicted"/>
<sequence>MGNARQVVAVCVHAPSFSIPDPALERDGQTEPGVIGFVWRLVQQREVSKIAKEYKCTLIDVC</sequence>